<feature type="region of interest" description="Disordered" evidence="1">
    <location>
        <begin position="68"/>
        <end position="109"/>
    </location>
</feature>
<gene>
    <name evidence="2" type="ORF">GCM10020366_11970</name>
    <name evidence="3" type="ORF">GCM10020366_12500</name>
    <name evidence="4" type="ORF">GCM10020366_69390</name>
</gene>
<dbReference type="EMBL" id="BAAAYK010000038">
    <property type="protein sequence ID" value="GAA3354833.1"/>
    <property type="molecule type" value="Genomic_DNA"/>
</dbReference>
<name>A0ABP6RJ42_9PSEU</name>
<evidence type="ECO:0000313" key="2">
    <source>
        <dbReference type="EMBL" id="GAA3354629.1"/>
    </source>
</evidence>
<accession>A0ABP6RJ42</accession>
<dbReference type="EMBL" id="BAAAYK010000037">
    <property type="protein sequence ID" value="GAA3354629.1"/>
    <property type="molecule type" value="Genomic_DNA"/>
</dbReference>
<sequence>MLGAIRAKVPRDTYRDFAIIPTPRAAALLFKLGKRGKNVEDGGDAAAQRPLPPDPCCLACRNTARAADFEPAEAQPAQHDRPEPEKTDSKSLITVRVHPSHRKCTIPVR</sequence>
<feature type="compositionally biased region" description="Basic residues" evidence="1">
    <location>
        <begin position="98"/>
        <end position="109"/>
    </location>
</feature>
<proteinExistence type="predicted"/>
<evidence type="ECO:0000313" key="5">
    <source>
        <dbReference type="Proteomes" id="UP001500483"/>
    </source>
</evidence>
<keyword evidence="5" id="KW-1185">Reference proteome</keyword>
<organism evidence="3 5">
    <name type="scientific">Saccharopolyspora gregorii</name>
    <dbReference type="NCBI Taxonomy" id="33914"/>
    <lineage>
        <taxon>Bacteria</taxon>
        <taxon>Bacillati</taxon>
        <taxon>Actinomycetota</taxon>
        <taxon>Actinomycetes</taxon>
        <taxon>Pseudonocardiales</taxon>
        <taxon>Pseudonocardiaceae</taxon>
        <taxon>Saccharopolyspora</taxon>
    </lineage>
</organism>
<reference evidence="3" key="3">
    <citation type="submission" date="2023-12" db="EMBL/GenBank/DDBJ databases">
        <authorList>
            <person name="Sun Q."/>
            <person name="Inoue M."/>
        </authorList>
    </citation>
    <scope>NUCLEOTIDE SEQUENCE</scope>
    <source>
        <strain evidence="3">JCM 9687</strain>
    </source>
</reference>
<dbReference type="EMBL" id="BAAAYK010000038">
    <property type="protein sequence ID" value="GAA3366249.1"/>
    <property type="molecule type" value="Genomic_DNA"/>
</dbReference>
<evidence type="ECO:0000256" key="1">
    <source>
        <dbReference type="SAM" id="MobiDB-lite"/>
    </source>
</evidence>
<protein>
    <submittedName>
        <fullName evidence="3">Uncharacterized protein</fullName>
    </submittedName>
</protein>
<dbReference type="Proteomes" id="UP001500483">
    <property type="component" value="Unassembled WGS sequence"/>
</dbReference>
<reference evidence="5" key="2">
    <citation type="journal article" date="2019" name="Int. J. Syst. Evol. Microbiol.">
        <title>The Global Catalogue of Microorganisms (GCM) 10K type strain sequencing project: providing services to taxonomists for standard genome sequencing and annotation.</title>
        <authorList>
            <consortium name="The Broad Institute Genomics Platform"/>
            <consortium name="The Broad Institute Genome Sequencing Center for Infectious Disease"/>
            <person name="Wu L."/>
            <person name="Ma J."/>
        </authorList>
    </citation>
    <scope>NUCLEOTIDE SEQUENCE [LARGE SCALE GENOMIC DNA]</scope>
    <source>
        <strain evidence="5">JCM 9687</strain>
    </source>
</reference>
<reference evidence="3" key="1">
    <citation type="journal article" date="2014" name="Int. J. Syst. Evol. Microbiol.">
        <title>Complete genome of a new Firmicutes species belonging to the dominant human colonic microbiota ('Ruminococcus bicirculans') reveals two chromosomes and a selective capacity to utilize plant glucans.</title>
        <authorList>
            <consortium name="NISC Comparative Sequencing Program"/>
            <person name="Wegmann U."/>
            <person name="Louis P."/>
            <person name="Goesmann A."/>
            <person name="Henrissat B."/>
            <person name="Duncan S.H."/>
            <person name="Flint H.J."/>
        </authorList>
    </citation>
    <scope>NUCLEOTIDE SEQUENCE</scope>
    <source>
        <strain evidence="3">JCM 9687</strain>
    </source>
</reference>
<evidence type="ECO:0000313" key="3">
    <source>
        <dbReference type="EMBL" id="GAA3354833.1"/>
    </source>
</evidence>
<comment type="caution">
    <text evidence="3">The sequence shown here is derived from an EMBL/GenBank/DDBJ whole genome shotgun (WGS) entry which is preliminary data.</text>
</comment>
<evidence type="ECO:0000313" key="4">
    <source>
        <dbReference type="EMBL" id="GAA3366249.1"/>
    </source>
</evidence>
<feature type="compositionally biased region" description="Basic and acidic residues" evidence="1">
    <location>
        <begin position="78"/>
        <end position="89"/>
    </location>
</feature>